<dbReference type="Proteomes" id="UP000076486">
    <property type="component" value="Unassembled WGS sequence"/>
</dbReference>
<accession>A0A167IYH9</accession>
<sequence>MALTTNNVSVLIIWYFYANRANIALSELWF</sequence>
<evidence type="ECO:0000313" key="2">
    <source>
        <dbReference type="Proteomes" id="UP000076486"/>
    </source>
</evidence>
<name>A0A167IYH9_9GAMM</name>
<evidence type="ECO:0000313" key="1">
    <source>
        <dbReference type="EMBL" id="KZN60245.1"/>
    </source>
</evidence>
<organism evidence="1 2">
    <name type="scientific">Pseudoalteromonas luteoviolacea CPMOR-1</name>
    <dbReference type="NCBI Taxonomy" id="1365248"/>
    <lineage>
        <taxon>Bacteria</taxon>
        <taxon>Pseudomonadati</taxon>
        <taxon>Pseudomonadota</taxon>
        <taxon>Gammaproteobacteria</taxon>
        <taxon>Alteromonadales</taxon>
        <taxon>Pseudoalteromonadaceae</taxon>
        <taxon>Pseudoalteromonas</taxon>
    </lineage>
</organism>
<dbReference type="PATRIC" id="fig|1365248.3.peg.4127"/>
<protein>
    <submittedName>
        <fullName evidence="1">Uncharacterized protein</fullName>
    </submittedName>
</protein>
<reference evidence="1 2" key="1">
    <citation type="submission" date="2013-07" db="EMBL/GenBank/DDBJ databases">
        <title>Comparative Genomic and Metabolomic Analysis of Twelve Strains of Pseudoalteromonas luteoviolacea.</title>
        <authorList>
            <person name="Vynne N.G."/>
            <person name="Mansson M."/>
            <person name="Gram L."/>
        </authorList>
    </citation>
    <scope>NUCLEOTIDE SEQUENCE [LARGE SCALE GENOMIC DNA]</scope>
    <source>
        <strain evidence="1 2">CPMOR-1</strain>
    </source>
</reference>
<dbReference type="AlphaFoldDB" id="A0A167IYH9"/>
<dbReference type="EMBL" id="AUYC01000046">
    <property type="protein sequence ID" value="KZN60245.1"/>
    <property type="molecule type" value="Genomic_DNA"/>
</dbReference>
<gene>
    <name evidence="1" type="ORF">N473_25015</name>
</gene>
<proteinExistence type="predicted"/>
<comment type="caution">
    <text evidence="1">The sequence shown here is derived from an EMBL/GenBank/DDBJ whole genome shotgun (WGS) entry which is preliminary data.</text>
</comment>